<sequence length="327" mass="37847">MNNTKEYPSRYSKHSVDEIAEYIRFLRQNYIYSKAQAIVKHRTSLGIDEHIISRTLDLAASIWLTTRVDTEMALGCVTWEPNESLQQSIESHFRPVATANDTKRDIIPRSLTAAYLCKNYGFTIIWTDDLRHHLSVDWETQRIKVYEHLIYLCNFLNYPADTPIRTDILEEAVDTINLLFLSDHRRTKRFLKRENKTFNRLGYCGRERRVRLSDYHHWRERISALKEALDGPPKGYHQLVLDKEHRNFLNWATFWIAFVVALLTIISIAFGVVGIVFAVVSYSISVKSYRVAVDSLAVGIQQLEIAIAMACVDAETAARLPQYCAET</sequence>
<evidence type="ECO:0000313" key="3">
    <source>
        <dbReference type="Proteomes" id="UP000286045"/>
    </source>
</evidence>
<dbReference type="EMBL" id="RYZI01000060">
    <property type="protein sequence ID" value="RWA12118.1"/>
    <property type="molecule type" value="Genomic_DNA"/>
</dbReference>
<keyword evidence="3" id="KW-1185">Reference proteome</keyword>
<keyword evidence="1" id="KW-0472">Membrane</keyword>
<proteinExistence type="predicted"/>
<evidence type="ECO:0008006" key="4">
    <source>
        <dbReference type="Google" id="ProtNLM"/>
    </source>
</evidence>
<dbReference type="AlphaFoldDB" id="A0A439DCP0"/>
<protein>
    <recommendedName>
        <fullName evidence="4">Heterokaryon incompatibility domain-containing protein</fullName>
    </recommendedName>
</protein>
<feature type="transmembrane region" description="Helical" evidence="1">
    <location>
        <begin position="254"/>
        <end position="280"/>
    </location>
</feature>
<reference evidence="2 3" key="1">
    <citation type="submission" date="2018-12" db="EMBL/GenBank/DDBJ databases">
        <title>Draft genome sequence of Xylaria grammica IHI A82.</title>
        <authorList>
            <person name="Buettner E."/>
            <person name="Kellner H."/>
        </authorList>
    </citation>
    <scope>NUCLEOTIDE SEQUENCE [LARGE SCALE GENOMIC DNA]</scope>
    <source>
        <strain evidence="2 3">IHI A82</strain>
    </source>
</reference>
<comment type="caution">
    <text evidence="2">The sequence shown here is derived from an EMBL/GenBank/DDBJ whole genome shotgun (WGS) entry which is preliminary data.</text>
</comment>
<evidence type="ECO:0000256" key="1">
    <source>
        <dbReference type="SAM" id="Phobius"/>
    </source>
</evidence>
<name>A0A439DCP0_9PEZI</name>
<gene>
    <name evidence="2" type="ORF">EKO27_g3014</name>
</gene>
<accession>A0A439DCP0</accession>
<dbReference type="Proteomes" id="UP000286045">
    <property type="component" value="Unassembled WGS sequence"/>
</dbReference>
<keyword evidence="1" id="KW-1133">Transmembrane helix</keyword>
<evidence type="ECO:0000313" key="2">
    <source>
        <dbReference type="EMBL" id="RWA12118.1"/>
    </source>
</evidence>
<organism evidence="2 3">
    <name type="scientific">Xylaria grammica</name>
    <dbReference type="NCBI Taxonomy" id="363999"/>
    <lineage>
        <taxon>Eukaryota</taxon>
        <taxon>Fungi</taxon>
        <taxon>Dikarya</taxon>
        <taxon>Ascomycota</taxon>
        <taxon>Pezizomycotina</taxon>
        <taxon>Sordariomycetes</taxon>
        <taxon>Xylariomycetidae</taxon>
        <taxon>Xylariales</taxon>
        <taxon>Xylariaceae</taxon>
        <taxon>Xylaria</taxon>
    </lineage>
</organism>
<keyword evidence="1" id="KW-0812">Transmembrane</keyword>